<protein>
    <submittedName>
        <fullName evidence="1">Uncharacterized protein</fullName>
    </submittedName>
</protein>
<name>A0AAP0LW17_9ROSI</name>
<dbReference type="EMBL" id="JBCGBO010000007">
    <property type="protein sequence ID" value="KAK9187736.1"/>
    <property type="molecule type" value="Genomic_DNA"/>
</dbReference>
<dbReference type="Proteomes" id="UP001428341">
    <property type="component" value="Unassembled WGS sequence"/>
</dbReference>
<reference evidence="1 2" key="1">
    <citation type="submission" date="2024-05" db="EMBL/GenBank/DDBJ databases">
        <title>Haplotype-resolved chromosome-level genome assembly of Huyou (Citrus changshanensis).</title>
        <authorList>
            <person name="Miao C."/>
            <person name="Chen W."/>
            <person name="Wu Y."/>
            <person name="Wang L."/>
            <person name="Zhao S."/>
            <person name="Grierson D."/>
            <person name="Xu C."/>
            <person name="Chen K."/>
        </authorList>
    </citation>
    <scope>NUCLEOTIDE SEQUENCE [LARGE SCALE GENOMIC DNA]</scope>
    <source>
        <strain evidence="1">01-14</strain>
        <tissue evidence="1">Leaf</tissue>
    </source>
</reference>
<keyword evidence="2" id="KW-1185">Reference proteome</keyword>
<sequence>MCNTFSEAADIPFDDENSYKMVLDCIEKVMKDLPKQIQCGSVEKTNTGGASCSSNKQIHIVICRKGRPPCLRKEPLIHKKSVQRNKAAQKNKDLQENALSSYHVPNEISTQWSNIATMLQEGSTIYSNLNQCGTMGYYNQSIPPYTSQLHYSSPSMTYQGFQTLDGDVDEWRKERMKNGGEKMRTRTSGRDEVGPVLYCLQHWMVMGMSGERNA</sequence>
<dbReference type="AlphaFoldDB" id="A0AAP0LW17"/>
<evidence type="ECO:0000313" key="2">
    <source>
        <dbReference type="Proteomes" id="UP001428341"/>
    </source>
</evidence>
<evidence type="ECO:0000313" key="1">
    <source>
        <dbReference type="EMBL" id="KAK9187736.1"/>
    </source>
</evidence>
<comment type="caution">
    <text evidence="1">The sequence shown here is derived from an EMBL/GenBank/DDBJ whole genome shotgun (WGS) entry which is preliminary data.</text>
</comment>
<accession>A0AAP0LW17</accession>
<proteinExistence type="predicted"/>
<organism evidence="1 2">
    <name type="scientific">Citrus x changshan-huyou</name>
    <dbReference type="NCBI Taxonomy" id="2935761"/>
    <lineage>
        <taxon>Eukaryota</taxon>
        <taxon>Viridiplantae</taxon>
        <taxon>Streptophyta</taxon>
        <taxon>Embryophyta</taxon>
        <taxon>Tracheophyta</taxon>
        <taxon>Spermatophyta</taxon>
        <taxon>Magnoliopsida</taxon>
        <taxon>eudicotyledons</taxon>
        <taxon>Gunneridae</taxon>
        <taxon>Pentapetalae</taxon>
        <taxon>rosids</taxon>
        <taxon>malvids</taxon>
        <taxon>Sapindales</taxon>
        <taxon>Rutaceae</taxon>
        <taxon>Aurantioideae</taxon>
        <taxon>Citrus</taxon>
    </lineage>
</organism>
<gene>
    <name evidence="1" type="ORF">WN944_019135</name>
</gene>